<proteinExistence type="predicted"/>
<evidence type="ECO:0000256" key="1">
    <source>
        <dbReference type="SAM" id="MobiDB-lite"/>
    </source>
</evidence>
<reference evidence="2" key="2">
    <citation type="journal article" date="2015" name="Data Brief">
        <title>Shoot transcriptome of the giant reed, Arundo donax.</title>
        <authorList>
            <person name="Barrero R.A."/>
            <person name="Guerrero F.D."/>
            <person name="Moolhuijzen P."/>
            <person name="Goolsby J.A."/>
            <person name="Tidwell J."/>
            <person name="Bellgard S.E."/>
            <person name="Bellgard M.I."/>
        </authorList>
    </citation>
    <scope>NUCLEOTIDE SEQUENCE</scope>
    <source>
        <tissue evidence="2">Shoot tissue taken approximately 20 cm above the soil surface</tissue>
    </source>
</reference>
<dbReference type="EMBL" id="GBRH01278220">
    <property type="protein sequence ID" value="JAD19675.1"/>
    <property type="molecule type" value="Transcribed_RNA"/>
</dbReference>
<dbReference type="AlphaFoldDB" id="A0A0A8Y339"/>
<name>A0A0A8Y339_ARUDO</name>
<protein>
    <submittedName>
        <fullName evidence="2">Uncharacterized protein</fullName>
    </submittedName>
</protein>
<evidence type="ECO:0000313" key="2">
    <source>
        <dbReference type="EMBL" id="JAD19675.1"/>
    </source>
</evidence>
<organism evidence="2">
    <name type="scientific">Arundo donax</name>
    <name type="common">Giant reed</name>
    <name type="synonym">Donax arundinaceus</name>
    <dbReference type="NCBI Taxonomy" id="35708"/>
    <lineage>
        <taxon>Eukaryota</taxon>
        <taxon>Viridiplantae</taxon>
        <taxon>Streptophyta</taxon>
        <taxon>Embryophyta</taxon>
        <taxon>Tracheophyta</taxon>
        <taxon>Spermatophyta</taxon>
        <taxon>Magnoliopsida</taxon>
        <taxon>Liliopsida</taxon>
        <taxon>Poales</taxon>
        <taxon>Poaceae</taxon>
        <taxon>PACMAD clade</taxon>
        <taxon>Arundinoideae</taxon>
        <taxon>Arundineae</taxon>
        <taxon>Arundo</taxon>
    </lineage>
</organism>
<sequence length="61" mass="7152">MLRQYGTRRETLLPDDGSWQPQPQEQSSQHRYVCSLFSTPMDRDKLIDASKDDALILQFTH</sequence>
<feature type="compositionally biased region" description="Low complexity" evidence="1">
    <location>
        <begin position="20"/>
        <end position="29"/>
    </location>
</feature>
<feature type="region of interest" description="Disordered" evidence="1">
    <location>
        <begin position="1"/>
        <end position="30"/>
    </location>
</feature>
<accession>A0A0A8Y339</accession>
<reference evidence="2" key="1">
    <citation type="submission" date="2014-09" db="EMBL/GenBank/DDBJ databases">
        <authorList>
            <person name="Magalhaes I.L.F."/>
            <person name="Oliveira U."/>
            <person name="Santos F.R."/>
            <person name="Vidigal T.H.D.A."/>
            <person name="Brescovit A.D."/>
            <person name="Santos A.J."/>
        </authorList>
    </citation>
    <scope>NUCLEOTIDE SEQUENCE</scope>
    <source>
        <tissue evidence="2">Shoot tissue taken approximately 20 cm above the soil surface</tissue>
    </source>
</reference>